<feature type="compositionally biased region" description="Polar residues" evidence="3">
    <location>
        <begin position="17"/>
        <end position="38"/>
    </location>
</feature>
<dbReference type="AlphaFoldDB" id="A0AAV9Y2P6"/>
<feature type="region of interest" description="Disordered" evidence="3">
    <location>
        <begin position="16"/>
        <end position="39"/>
    </location>
</feature>
<protein>
    <recommendedName>
        <fullName evidence="4">Fcf2 pre-rRNA processing C-terminal domain-containing protein</fullName>
    </recommendedName>
</protein>
<dbReference type="Proteomes" id="UP001311799">
    <property type="component" value="Unassembled WGS sequence"/>
</dbReference>
<keyword evidence="2" id="KW-0539">Nucleus</keyword>
<evidence type="ECO:0000313" key="5">
    <source>
        <dbReference type="EMBL" id="KAK6590614.1"/>
    </source>
</evidence>
<reference evidence="5 6" key="1">
    <citation type="submission" date="2023-10" db="EMBL/GenBank/DDBJ databases">
        <title>Comparative genomics analysis reveals potential genetic determinants of host preference in Cryptosporidium xiaoi.</title>
        <authorList>
            <person name="Xiao L."/>
            <person name="Li J."/>
        </authorList>
    </citation>
    <scope>NUCLEOTIDE SEQUENCE [LARGE SCALE GENOMIC DNA]</scope>
    <source>
        <strain evidence="5 6">52996</strain>
    </source>
</reference>
<comment type="caution">
    <text evidence="5">The sequence shown here is derived from an EMBL/GenBank/DDBJ whole genome shotgun (WGS) entry which is preliminary data.</text>
</comment>
<sequence>MGKHELFRVSKGVDSNFKLNSDLSCSRSQDNSKRTTGSDWFKLPEKEYTEDTLYEFKALHLRTSADPKLFYKPDNSMKSPPTSFAFGRVVESGRLKTGAGQESSTYKSKKTKTGLSFVQELLRDSNTQKWANKKYGEIQRVKAKGGKKWYAKQVAKRKKY</sequence>
<gene>
    <name evidence="5" type="ORF">RS030_142105</name>
</gene>
<keyword evidence="6" id="KW-1185">Reference proteome</keyword>
<dbReference type="GO" id="GO:0006396">
    <property type="term" value="P:RNA processing"/>
    <property type="evidence" value="ECO:0007669"/>
    <property type="project" value="TreeGrafter"/>
</dbReference>
<feature type="domain" description="Fcf2 pre-rRNA processing C-terminal" evidence="4">
    <location>
        <begin position="33"/>
        <end position="134"/>
    </location>
</feature>
<comment type="subcellular location">
    <subcellularLocation>
        <location evidence="1">Nucleus</location>
        <location evidence="1">Nucleolus</location>
    </subcellularLocation>
</comment>
<evidence type="ECO:0000313" key="6">
    <source>
        <dbReference type="Proteomes" id="UP001311799"/>
    </source>
</evidence>
<proteinExistence type="predicted"/>
<dbReference type="PANTHER" id="PTHR21686">
    <property type="entry name" value="DEOXYNUCLEOTIDYLTRANSFERASE TERMINAL-INTERACTING PROTEIN 2"/>
    <property type="match status" value="1"/>
</dbReference>
<organism evidence="5 6">
    <name type="scientific">Cryptosporidium xiaoi</name>
    <dbReference type="NCBI Taxonomy" id="659607"/>
    <lineage>
        <taxon>Eukaryota</taxon>
        <taxon>Sar</taxon>
        <taxon>Alveolata</taxon>
        <taxon>Apicomplexa</taxon>
        <taxon>Conoidasida</taxon>
        <taxon>Coccidia</taxon>
        <taxon>Eucoccidiorida</taxon>
        <taxon>Eimeriorina</taxon>
        <taxon>Cryptosporidiidae</taxon>
        <taxon>Cryptosporidium</taxon>
    </lineage>
</organism>
<evidence type="ECO:0000256" key="1">
    <source>
        <dbReference type="ARBA" id="ARBA00004604"/>
    </source>
</evidence>
<evidence type="ECO:0000256" key="2">
    <source>
        <dbReference type="ARBA" id="ARBA00023242"/>
    </source>
</evidence>
<name>A0AAV9Y2P6_9CRYT</name>
<dbReference type="PANTHER" id="PTHR21686:SF12">
    <property type="entry name" value="DEOXYNUCLEOTIDYLTRANSFERASE TERMINAL-INTERACTING PROTEIN 2"/>
    <property type="match status" value="1"/>
</dbReference>
<evidence type="ECO:0000259" key="4">
    <source>
        <dbReference type="Pfam" id="PF08698"/>
    </source>
</evidence>
<dbReference type="GO" id="GO:0003723">
    <property type="term" value="F:RNA binding"/>
    <property type="evidence" value="ECO:0007669"/>
    <property type="project" value="TreeGrafter"/>
</dbReference>
<accession>A0AAV9Y2P6</accession>
<dbReference type="EMBL" id="JAWDEY010000005">
    <property type="protein sequence ID" value="KAK6590614.1"/>
    <property type="molecule type" value="Genomic_DNA"/>
</dbReference>
<dbReference type="Pfam" id="PF08698">
    <property type="entry name" value="Fcf2"/>
    <property type="match status" value="1"/>
</dbReference>
<dbReference type="GO" id="GO:0005730">
    <property type="term" value="C:nucleolus"/>
    <property type="evidence" value="ECO:0007669"/>
    <property type="project" value="UniProtKB-SubCell"/>
</dbReference>
<dbReference type="InterPro" id="IPR039883">
    <property type="entry name" value="Fcf2/DNTTIP2"/>
</dbReference>
<dbReference type="InterPro" id="IPR014810">
    <property type="entry name" value="Fcf2_C"/>
</dbReference>
<evidence type="ECO:0000256" key="3">
    <source>
        <dbReference type="SAM" id="MobiDB-lite"/>
    </source>
</evidence>